<evidence type="ECO:0000256" key="2">
    <source>
        <dbReference type="SAM" id="MobiDB-lite"/>
    </source>
</evidence>
<dbReference type="PANTHER" id="PTHR33393">
    <property type="entry name" value="POLYGLUTAMINE SYNTHESIS ACCESSORY PROTEIN RV0574C-RELATED"/>
    <property type="match status" value="1"/>
</dbReference>
<accession>A0A328HEA8</accession>
<reference evidence="5 6" key="1">
    <citation type="submission" date="2018-04" db="EMBL/GenBank/DDBJ databases">
        <title>Bacteria isolated from cave deposits of Manipur.</title>
        <authorList>
            <person name="Sahoo D."/>
            <person name="Sarangthem I."/>
            <person name="Nandeibam J."/>
        </authorList>
    </citation>
    <scope>NUCLEOTIDE SEQUENCE [LARGE SCALE GENOMIC DNA]</scope>
    <source>
        <strain evidence="6">mrc11</strain>
    </source>
</reference>
<feature type="signal peptide" evidence="3">
    <location>
        <begin position="1"/>
        <end position="29"/>
    </location>
</feature>
<evidence type="ECO:0000313" key="6">
    <source>
        <dbReference type="Proteomes" id="UP000249166"/>
    </source>
</evidence>
<dbReference type="Proteomes" id="UP000249166">
    <property type="component" value="Unassembled WGS sequence"/>
</dbReference>
<evidence type="ECO:0000259" key="4">
    <source>
        <dbReference type="SMART" id="SM00854"/>
    </source>
</evidence>
<dbReference type="Pfam" id="PF09587">
    <property type="entry name" value="PGA_cap"/>
    <property type="match status" value="1"/>
</dbReference>
<dbReference type="SMART" id="SM00854">
    <property type="entry name" value="PGA_cap"/>
    <property type="match status" value="1"/>
</dbReference>
<sequence>MGNNNVSGRAFQAAAAALLMAGLASCGVAAEQAGPQTGNQTGSESGSQPATAARQPSGPAAQSSAGSTAAATPTADPTSSAAPTPTPGAGPACASVRCTSVLVTGDMLVHTQLWQQAHEDAVAGGVRGLDFGPLLEGQRRYIEQSDLAICHQETPVALPGGPFSAYPSFNVPPQIAAAAKSVGYRACTTASNHTIDQGTEGLTRTLDVLDTAGLEHTGSYRTQAESQGILIMQTDAARIAVIEGTYGLNGQVPEQPWQVDMLDAPTMIAKAKEARKLGADIVLGAMHAGDEYASAPNAQQLEVAHALADSGQFTMIYGHHTHSVLPVEKYKGTWIAYGLGNGVTELSPTYVVNNEGLLLRAQFSQDSAGKWTASDVAWAPSVIVSSPYRWCSVAADAPQGVCASPAADADTRLRTKQVVESMGAAQAGARELLVTKER</sequence>
<dbReference type="AlphaFoldDB" id="A0A328HEA8"/>
<dbReference type="SUPFAM" id="SSF56300">
    <property type="entry name" value="Metallo-dependent phosphatases"/>
    <property type="match status" value="1"/>
</dbReference>
<feature type="domain" description="Capsule synthesis protein CapA" evidence="4">
    <location>
        <begin position="100"/>
        <end position="346"/>
    </location>
</feature>
<feature type="compositionally biased region" description="Low complexity" evidence="2">
    <location>
        <begin position="52"/>
        <end position="90"/>
    </location>
</feature>
<dbReference type="Gene3D" id="3.60.21.10">
    <property type="match status" value="1"/>
</dbReference>
<dbReference type="PANTHER" id="PTHR33393:SF13">
    <property type="entry name" value="PGA BIOSYNTHESIS PROTEIN CAPA"/>
    <property type="match status" value="1"/>
</dbReference>
<feature type="chain" id="PRO_5016352299" evidence="3">
    <location>
        <begin position="30"/>
        <end position="438"/>
    </location>
</feature>
<protein>
    <submittedName>
        <fullName evidence="5">CapA family protein</fullName>
    </submittedName>
</protein>
<proteinExistence type="inferred from homology"/>
<dbReference type="CDD" id="cd07381">
    <property type="entry name" value="MPP_CapA"/>
    <property type="match status" value="1"/>
</dbReference>
<feature type="compositionally biased region" description="Polar residues" evidence="2">
    <location>
        <begin position="34"/>
        <end position="50"/>
    </location>
</feature>
<dbReference type="InterPro" id="IPR029052">
    <property type="entry name" value="Metallo-depent_PP-like"/>
</dbReference>
<gene>
    <name evidence="5" type="ORF">DBZ45_19025</name>
</gene>
<organism evidence="5 6">
    <name type="scientific">Arthrobacter globiformis</name>
    <dbReference type="NCBI Taxonomy" id="1665"/>
    <lineage>
        <taxon>Bacteria</taxon>
        <taxon>Bacillati</taxon>
        <taxon>Actinomycetota</taxon>
        <taxon>Actinomycetes</taxon>
        <taxon>Micrococcales</taxon>
        <taxon>Micrococcaceae</taxon>
        <taxon>Arthrobacter</taxon>
    </lineage>
</organism>
<comment type="caution">
    <text evidence="5">The sequence shown here is derived from an EMBL/GenBank/DDBJ whole genome shotgun (WGS) entry which is preliminary data.</text>
</comment>
<dbReference type="OrthoDB" id="9810718at2"/>
<dbReference type="RefSeq" id="WP_111905396.1">
    <property type="nucleotide sequence ID" value="NZ_QLNP01000099.1"/>
</dbReference>
<name>A0A328HEA8_ARTGO</name>
<dbReference type="InterPro" id="IPR052169">
    <property type="entry name" value="CW_Biosynth-Accessory"/>
</dbReference>
<comment type="similarity">
    <text evidence="1">Belongs to the CapA family.</text>
</comment>
<keyword evidence="3" id="KW-0732">Signal</keyword>
<dbReference type="EMBL" id="QLNP01000099">
    <property type="protein sequence ID" value="RAM35715.1"/>
    <property type="molecule type" value="Genomic_DNA"/>
</dbReference>
<dbReference type="InterPro" id="IPR019079">
    <property type="entry name" value="Capsule_synth_CapA"/>
</dbReference>
<evidence type="ECO:0000256" key="1">
    <source>
        <dbReference type="ARBA" id="ARBA00005662"/>
    </source>
</evidence>
<evidence type="ECO:0000256" key="3">
    <source>
        <dbReference type="SAM" id="SignalP"/>
    </source>
</evidence>
<feature type="region of interest" description="Disordered" evidence="2">
    <location>
        <begin position="34"/>
        <end position="90"/>
    </location>
</feature>
<evidence type="ECO:0000313" key="5">
    <source>
        <dbReference type="EMBL" id="RAM35715.1"/>
    </source>
</evidence>